<organism evidence="10 11">
    <name type="scientific">Bursaphelenchus okinawaensis</name>
    <dbReference type="NCBI Taxonomy" id="465554"/>
    <lineage>
        <taxon>Eukaryota</taxon>
        <taxon>Metazoa</taxon>
        <taxon>Ecdysozoa</taxon>
        <taxon>Nematoda</taxon>
        <taxon>Chromadorea</taxon>
        <taxon>Rhabditida</taxon>
        <taxon>Tylenchina</taxon>
        <taxon>Tylenchomorpha</taxon>
        <taxon>Aphelenchoidea</taxon>
        <taxon>Aphelenchoididae</taxon>
        <taxon>Bursaphelenchus</taxon>
    </lineage>
</organism>
<feature type="domain" description="Peptidase M1 membrane alanine aminopeptidase" evidence="8">
    <location>
        <begin position="253"/>
        <end position="326"/>
    </location>
</feature>
<dbReference type="SUPFAM" id="SSF63737">
    <property type="entry name" value="Leukotriene A4 hydrolase N-terminal domain"/>
    <property type="match status" value="1"/>
</dbReference>
<evidence type="ECO:0000256" key="6">
    <source>
        <dbReference type="ARBA" id="ARBA00022833"/>
    </source>
</evidence>
<protein>
    <recommendedName>
        <fullName evidence="12">Peptidase_M1 domain-containing protein</fullName>
    </recommendedName>
</protein>
<keyword evidence="5" id="KW-0378">Hydrolase</keyword>
<evidence type="ECO:0000256" key="7">
    <source>
        <dbReference type="ARBA" id="ARBA00023049"/>
    </source>
</evidence>
<dbReference type="PANTHER" id="PTHR11533">
    <property type="entry name" value="PROTEASE M1 ZINC METALLOPROTEASE"/>
    <property type="match status" value="1"/>
</dbReference>
<evidence type="ECO:0000256" key="3">
    <source>
        <dbReference type="ARBA" id="ARBA00022670"/>
    </source>
</evidence>
<accession>A0A811LM03</accession>
<comment type="similarity">
    <text evidence="2">Belongs to the peptidase M1 family.</text>
</comment>
<evidence type="ECO:0000259" key="8">
    <source>
        <dbReference type="Pfam" id="PF01433"/>
    </source>
</evidence>
<keyword evidence="6" id="KW-0862">Zinc</keyword>
<sequence length="510" mass="59758">MKYDITLTLKSFSNKVHGMVQIQFQCTESTSEITLHAFPQFLVVEHALLENRLLDENEPLEFPFTNTTRQTLTFKLKDELIESHVYYLSIWYSTRFNTHRNGMIKNKDMISKTLWIHTLLEPRYARTIFPCFDEPKYRASFKLEIWLEGKWADESITALSATPSKTTSWNSNLTIWEFDPTPPIPPYIFSFSVGKFESYCEAATEVNDEVCLWRLHNRNDWNATAAVIVEQIRKYQRAMIEYLGVEPKARLHVMIVPTKLRGMENHGLLIVNENLYFDFKNKEKFNTFMKTLYHELAHQWFGNLVTMEFWDHVWLAEGFTTFLSRTRPIVFDSVWDMSILPIVDKSWALNLPDIAYTKASSILEMLSSIIGEDKLKLALQAYVKRYQYKAATTEDFLEIVLEITRALDALKFLKSWLYTSSMPLVFIDYDHHNQTFTLSQVGRMIKLVDNRWFVPVWTECLAGSKPETLHWITPAEPLVLSLEDVTGTNSTDAVAFNRNRSVYYQISYRY</sequence>
<evidence type="ECO:0000313" key="10">
    <source>
        <dbReference type="EMBL" id="CAD5228724.1"/>
    </source>
</evidence>
<proteinExistence type="inferred from homology"/>
<evidence type="ECO:0000259" key="9">
    <source>
        <dbReference type="Pfam" id="PF17900"/>
    </source>
</evidence>
<dbReference type="GO" id="GO:0005737">
    <property type="term" value="C:cytoplasm"/>
    <property type="evidence" value="ECO:0007669"/>
    <property type="project" value="TreeGrafter"/>
</dbReference>
<keyword evidence="4" id="KW-0479">Metal-binding</keyword>
<keyword evidence="7" id="KW-0482">Metalloprotease</keyword>
<dbReference type="InterPro" id="IPR045357">
    <property type="entry name" value="Aminopeptidase_N-like_N"/>
</dbReference>
<dbReference type="GO" id="GO:0005615">
    <property type="term" value="C:extracellular space"/>
    <property type="evidence" value="ECO:0007669"/>
    <property type="project" value="TreeGrafter"/>
</dbReference>
<dbReference type="GO" id="GO:0070006">
    <property type="term" value="F:metalloaminopeptidase activity"/>
    <property type="evidence" value="ECO:0007669"/>
    <property type="project" value="TreeGrafter"/>
</dbReference>
<comment type="caution">
    <text evidence="10">The sequence shown here is derived from an EMBL/GenBank/DDBJ whole genome shotgun (WGS) entry which is preliminary data.</text>
</comment>
<keyword evidence="3" id="KW-0645">Protease</keyword>
<keyword evidence="11" id="KW-1185">Reference proteome</keyword>
<dbReference type="PANTHER" id="PTHR11533:SF299">
    <property type="entry name" value="AMINOPEPTIDASE"/>
    <property type="match status" value="1"/>
</dbReference>
<evidence type="ECO:0008006" key="12">
    <source>
        <dbReference type="Google" id="ProtNLM"/>
    </source>
</evidence>
<dbReference type="Pfam" id="PF17900">
    <property type="entry name" value="Peptidase_M1_N"/>
    <property type="match status" value="1"/>
</dbReference>
<comment type="cofactor">
    <cofactor evidence="1">
        <name>Zn(2+)</name>
        <dbReference type="ChEBI" id="CHEBI:29105"/>
    </cofactor>
</comment>
<dbReference type="GO" id="GO:0016020">
    <property type="term" value="C:membrane"/>
    <property type="evidence" value="ECO:0007669"/>
    <property type="project" value="TreeGrafter"/>
</dbReference>
<dbReference type="InterPro" id="IPR042097">
    <property type="entry name" value="Aminopeptidase_N-like_N_sf"/>
</dbReference>
<evidence type="ECO:0000256" key="4">
    <source>
        <dbReference type="ARBA" id="ARBA00022723"/>
    </source>
</evidence>
<dbReference type="EMBL" id="CAJFDH010000006">
    <property type="protein sequence ID" value="CAD5228724.1"/>
    <property type="molecule type" value="Genomic_DNA"/>
</dbReference>
<dbReference type="GO" id="GO:0042277">
    <property type="term" value="F:peptide binding"/>
    <property type="evidence" value="ECO:0007669"/>
    <property type="project" value="TreeGrafter"/>
</dbReference>
<dbReference type="Gene3D" id="2.60.40.1730">
    <property type="entry name" value="tricorn interacting facor f3 domain"/>
    <property type="match status" value="1"/>
</dbReference>
<dbReference type="GO" id="GO:0043171">
    <property type="term" value="P:peptide catabolic process"/>
    <property type="evidence" value="ECO:0007669"/>
    <property type="project" value="TreeGrafter"/>
</dbReference>
<gene>
    <name evidence="10" type="ORF">BOKJ2_LOCUS12821</name>
</gene>
<name>A0A811LM03_9BILA</name>
<dbReference type="OrthoDB" id="5834039at2759"/>
<dbReference type="GO" id="GO:0008270">
    <property type="term" value="F:zinc ion binding"/>
    <property type="evidence" value="ECO:0007669"/>
    <property type="project" value="InterPro"/>
</dbReference>
<evidence type="ECO:0000256" key="1">
    <source>
        <dbReference type="ARBA" id="ARBA00001947"/>
    </source>
</evidence>
<feature type="domain" description="Peptidase M1 membrane alanine aminopeptidase" evidence="8">
    <location>
        <begin position="354"/>
        <end position="416"/>
    </location>
</feature>
<dbReference type="Pfam" id="PF01433">
    <property type="entry name" value="Peptidase_M1"/>
    <property type="match status" value="2"/>
</dbReference>
<dbReference type="InterPro" id="IPR001930">
    <property type="entry name" value="Peptidase_M1"/>
</dbReference>
<dbReference type="SUPFAM" id="SSF55486">
    <property type="entry name" value="Metalloproteases ('zincins'), catalytic domain"/>
    <property type="match status" value="1"/>
</dbReference>
<dbReference type="PRINTS" id="PR00756">
    <property type="entry name" value="ALADIPTASE"/>
</dbReference>
<dbReference type="GO" id="GO:0006508">
    <property type="term" value="P:proteolysis"/>
    <property type="evidence" value="ECO:0007669"/>
    <property type="project" value="UniProtKB-KW"/>
</dbReference>
<evidence type="ECO:0000256" key="5">
    <source>
        <dbReference type="ARBA" id="ARBA00022801"/>
    </source>
</evidence>
<reference evidence="10" key="1">
    <citation type="submission" date="2020-09" db="EMBL/GenBank/DDBJ databases">
        <authorList>
            <person name="Kikuchi T."/>
        </authorList>
    </citation>
    <scope>NUCLEOTIDE SEQUENCE</scope>
    <source>
        <strain evidence="10">SH1</strain>
    </source>
</reference>
<evidence type="ECO:0000256" key="2">
    <source>
        <dbReference type="ARBA" id="ARBA00010136"/>
    </source>
</evidence>
<dbReference type="EMBL" id="CAJFCW020000006">
    <property type="protein sequence ID" value="CAG9124917.1"/>
    <property type="molecule type" value="Genomic_DNA"/>
</dbReference>
<dbReference type="Gene3D" id="1.10.390.10">
    <property type="entry name" value="Neutral Protease Domain 2"/>
    <property type="match status" value="2"/>
</dbReference>
<dbReference type="AlphaFoldDB" id="A0A811LM03"/>
<dbReference type="InterPro" id="IPR014782">
    <property type="entry name" value="Peptidase_M1_dom"/>
</dbReference>
<dbReference type="Proteomes" id="UP000783686">
    <property type="component" value="Unassembled WGS sequence"/>
</dbReference>
<dbReference type="InterPro" id="IPR027268">
    <property type="entry name" value="Peptidase_M4/M1_CTD_sf"/>
</dbReference>
<evidence type="ECO:0000313" key="11">
    <source>
        <dbReference type="Proteomes" id="UP000614601"/>
    </source>
</evidence>
<dbReference type="Proteomes" id="UP000614601">
    <property type="component" value="Unassembled WGS sequence"/>
</dbReference>
<feature type="domain" description="Aminopeptidase N-like N-terminal" evidence="9">
    <location>
        <begin position="2"/>
        <end position="187"/>
    </location>
</feature>
<dbReference type="InterPro" id="IPR050344">
    <property type="entry name" value="Peptidase_M1_aminopeptidases"/>
</dbReference>